<protein>
    <recommendedName>
        <fullName evidence="2">DM2 domain-containing protein</fullName>
    </recommendedName>
</protein>
<feature type="compositionally biased region" description="Gly residues" evidence="1">
    <location>
        <begin position="187"/>
        <end position="198"/>
    </location>
</feature>
<dbReference type="PROSITE" id="PS51925">
    <property type="entry name" value="SWIB_MDM2"/>
    <property type="match status" value="1"/>
</dbReference>
<feature type="compositionally biased region" description="Basic and acidic residues" evidence="1">
    <location>
        <begin position="124"/>
        <end position="134"/>
    </location>
</feature>
<dbReference type="VEuPathDB" id="FungiDB:CC1G_01921"/>
<dbReference type="STRING" id="240176.A8N5Z0"/>
<dbReference type="KEGG" id="cci:CC1G_01921"/>
<dbReference type="InterPro" id="IPR036885">
    <property type="entry name" value="SWIB_MDM2_dom_sf"/>
</dbReference>
<dbReference type="EMBL" id="AACS02000003">
    <property type="protein sequence ID" value="EAU91432.1"/>
    <property type="molecule type" value="Genomic_DNA"/>
</dbReference>
<feature type="compositionally biased region" description="Acidic residues" evidence="1">
    <location>
        <begin position="73"/>
        <end position="83"/>
    </location>
</feature>
<dbReference type="Pfam" id="PF02201">
    <property type="entry name" value="SWIB"/>
    <property type="match status" value="1"/>
</dbReference>
<feature type="region of interest" description="Disordered" evidence="1">
    <location>
        <begin position="67"/>
        <end position="198"/>
    </location>
</feature>
<feature type="domain" description="DM2" evidence="2">
    <location>
        <begin position="196"/>
        <end position="273"/>
    </location>
</feature>
<proteinExistence type="predicted"/>
<organism evidence="3 4">
    <name type="scientific">Coprinopsis cinerea (strain Okayama-7 / 130 / ATCC MYA-4618 / FGSC 9003)</name>
    <name type="common">Inky cap fungus</name>
    <name type="synonym">Hormographiella aspergillata</name>
    <dbReference type="NCBI Taxonomy" id="240176"/>
    <lineage>
        <taxon>Eukaryota</taxon>
        <taxon>Fungi</taxon>
        <taxon>Dikarya</taxon>
        <taxon>Basidiomycota</taxon>
        <taxon>Agaricomycotina</taxon>
        <taxon>Agaricomycetes</taxon>
        <taxon>Agaricomycetidae</taxon>
        <taxon>Agaricales</taxon>
        <taxon>Agaricineae</taxon>
        <taxon>Psathyrellaceae</taxon>
        <taxon>Coprinopsis</taxon>
    </lineage>
</organism>
<evidence type="ECO:0000313" key="4">
    <source>
        <dbReference type="Proteomes" id="UP000001861"/>
    </source>
</evidence>
<keyword evidence="4" id="KW-1185">Reference proteome</keyword>
<dbReference type="PANTHER" id="PTHR13844">
    <property type="entry name" value="SWI/SNF-RELATED MATRIX-ASSOCIATED ACTIN-DEPENDENT REGULATOR OF CHROMATIN SUBFAMILY D"/>
    <property type="match status" value="1"/>
</dbReference>
<comment type="caution">
    <text evidence="3">The sequence shown here is derived from an EMBL/GenBank/DDBJ whole genome shotgun (WGS) entry which is preliminary data.</text>
</comment>
<dbReference type="AlphaFoldDB" id="A8N5Z0"/>
<dbReference type="eggNOG" id="KOG1946">
    <property type="taxonomic scope" value="Eukaryota"/>
</dbReference>
<dbReference type="InParanoid" id="A8N5Z0"/>
<dbReference type="Gene3D" id="1.10.245.10">
    <property type="entry name" value="SWIB/MDM2 domain"/>
    <property type="match status" value="1"/>
</dbReference>
<dbReference type="CDD" id="cd10567">
    <property type="entry name" value="SWIB-MDM2_like"/>
    <property type="match status" value="1"/>
</dbReference>
<dbReference type="SMART" id="SM00151">
    <property type="entry name" value="SWIB"/>
    <property type="match status" value="1"/>
</dbReference>
<accession>A8N5Z0</accession>
<dbReference type="RefSeq" id="XP_001830285.1">
    <property type="nucleotide sequence ID" value="XM_001830233.2"/>
</dbReference>
<name>A8N5Z0_COPC7</name>
<dbReference type="OMA" id="KVWQYIR"/>
<gene>
    <name evidence="3" type="ORF">CC1G_01921</name>
</gene>
<dbReference type="GeneID" id="6006724"/>
<dbReference type="SUPFAM" id="SSF47592">
    <property type="entry name" value="SWIB/MDM2 domain"/>
    <property type="match status" value="1"/>
</dbReference>
<feature type="compositionally biased region" description="Basic residues" evidence="1">
    <location>
        <begin position="149"/>
        <end position="161"/>
    </location>
</feature>
<dbReference type="Proteomes" id="UP000001861">
    <property type="component" value="Unassembled WGS sequence"/>
</dbReference>
<evidence type="ECO:0000256" key="1">
    <source>
        <dbReference type="SAM" id="MobiDB-lite"/>
    </source>
</evidence>
<evidence type="ECO:0000313" key="3">
    <source>
        <dbReference type="EMBL" id="EAU91432.1"/>
    </source>
</evidence>
<sequence>MTLDSARFEPLIHQILSAPGTDLSTISAKRVRRQLLEIDSTLTPEYIKEHREELDTLISAVFEQVSAEQGANQEEEQDEETYSADESHTSRKRHHEDDGDEDHADDTSPPPKKAKKSAKGSQKLSDEELARKLSNEINGRTTRTGGKARGTKASKGGRVRKSAATVDSGGESDEDEAPKKKSKRRSGGGAGGAKGGFGKEFILSEPLSAVVQAEKMSRPQVVKQLWEYIKGNDLQNPKNKREIMCDASLKAVFNRDKIDMFAMNKVLGQHLHEPES</sequence>
<reference evidence="3 4" key="1">
    <citation type="journal article" date="2010" name="Proc. Natl. Acad. Sci. U.S.A.">
        <title>Insights into evolution of multicellular fungi from the assembled chromosomes of the mushroom Coprinopsis cinerea (Coprinus cinereus).</title>
        <authorList>
            <person name="Stajich J.E."/>
            <person name="Wilke S.K."/>
            <person name="Ahren D."/>
            <person name="Au C.H."/>
            <person name="Birren B.W."/>
            <person name="Borodovsky M."/>
            <person name="Burns C."/>
            <person name="Canback B."/>
            <person name="Casselton L.A."/>
            <person name="Cheng C.K."/>
            <person name="Deng J."/>
            <person name="Dietrich F.S."/>
            <person name="Fargo D.C."/>
            <person name="Farman M.L."/>
            <person name="Gathman A.C."/>
            <person name="Goldberg J."/>
            <person name="Guigo R."/>
            <person name="Hoegger P.J."/>
            <person name="Hooker J.B."/>
            <person name="Huggins A."/>
            <person name="James T.Y."/>
            <person name="Kamada T."/>
            <person name="Kilaru S."/>
            <person name="Kodira C."/>
            <person name="Kues U."/>
            <person name="Kupfer D."/>
            <person name="Kwan H.S."/>
            <person name="Lomsadze A."/>
            <person name="Li W."/>
            <person name="Lilly W.W."/>
            <person name="Ma L.J."/>
            <person name="Mackey A.J."/>
            <person name="Manning G."/>
            <person name="Martin F."/>
            <person name="Muraguchi H."/>
            <person name="Natvig D.O."/>
            <person name="Palmerini H."/>
            <person name="Ramesh M.A."/>
            <person name="Rehmeyer C.J."/>
            <person name="Roe B.A."/>
            <person name="Shenoy N."/>
            <person name="Stanke M."/>
            <person name="Ter-Hovhannisyan V."/>
            <person name="Tunlid A."/>
            <person name="Velagapudi R."/>
            <person name="Vision T.J."/>
            <person name="Zeng Q."/>
            <person name="Zolan M.E."/>
            <person name="Pukkila P.J."/>
        </authorList>
    </citation>
    <scope>NUCLEOTIDE SEQUENCE [LARGE SCALE GENOMIC DNA]</scope>
    <source>
        <strain evidence="4">Okayama-7 / 130 / ATCC MYA-4618 / FGSC 9003</strain>
    </source>
</reference>
<evidence type="ECO:0000259" key="2">
    <source>
        <dbReference type="PROSITE" id="PS51925"/>
    </source>
</evidence>
<dbReference type="InterPro" id="IPR019835">
    <property type="entry name" value="SWIB_domain"/>
</dbReference>
<dbReference type="InterPro" id="IPR003121">
    <property type="entry name" value="SWIB_MDM2_domain"/>
</dbReference>
<dbReference type="OrthoDB" id="10251073at2759"/>